<keyword evidence="2" id="KW-1185">Reference proteome</keyword>
<sequence length="106" mass="11559">MLPKDAAAALAGFGTQLPGWDASAVSELVQLWRGANSKNFRADHLEHFPEGTSTADIASWIHTKEPDLALDRENRTFSDLIVFVEIARRNPGSATQIGRLVLTITS</sequence>
<dbReference type="EMBL" id="BCSY01000058">
    <property type="protein sequence ID" value="GAS96779.1"/>
    <property type="molecule type" value="Genomic_DNA"/>
</dbReference>
<dbReference type="Proteomes" id="UP000069443">
    <property type="component" value="Unassembled WGS sequence"/>
</dbReference>
<evidence type="ECO:0000313" key="2">
    <source>
        <dbReference type="Proteomes" id="UP000069443"/>
    </source>
</evidence>
<name>A0A100WDW5_MYCCR</name>
<comment type="caution">
    <text evidence="1">The sequence shown here is derived from an EMBL/GenBank/DDBJ whole genome shotgun (WGS) entry which is preliminary data.</text>
</comment>
<dbReference type="STRING" id="228230.RMCC_3745"/>
<dbReference type="AlphaFoldDB" id="A0A100WDW5"/>
<evidence type="ECO:0000313" key="1">
    <source>
        <dbReference type="EMBL" id="GAS96779.1"/>
    </source>
</evidence>
<reference evidence="2" key="2">
    <citation type="submission" date="2016-02" db="EMBL/GenBank/DDBJ databases">
        <title>Draft genome sequence of five rapidly growing Mycobacterium species.</title>
        <authorList>
            <person name="Katahira K."/>
            <person name="Gotou Y."/>
            <person name="Iida K."/>
            <person name="Ogura Y."/>
            <person name="Hayashi T."/>
        </authorList>
    </citation>
    <scope>NUCLEOTIDE SEQUENCE [LARGE SCALE GENOMIC DNA]</scope>
    <source>
        <strain evidence="2">JCM15298</strain>
    </source>
</reference>
<protein>
    <submittedName>
        <fullName evidence="1">Type III secretion system translocation protein</fullName>
    </submittedName>
</protein>
<accession>A0A100WDW5</accession>
<reference evidence="2" key="1">
    <citation type="journal article" date="2016" name="Genome Announc.">
        <title>Draft Genome Sequences of Five Rapidly Growing Mycobacterium Species, M. thermoresistibile, M. fortuitum subsp. acetamidolyticum, M. canariasense, M. brisbanense, and M. novocastrense.</title>
        <authorList>
            <person name="Katahira K."/>
            <person name="Ogura Y."/>
            <person name="Gotoh Y."/>
            <person name="Hayashi T."/>
        </authorList>
    </citation>
    <scope>NUCLEOTIDE SEQUENCE [LARGE SCALE GENOMIC DNA]</scope>
    <source>
        <strain evidence="2">JCM15298</strain>
    </source>
</reference>
<gene>
    <name evidence="1" type="ORF">RMCC_3745</name>
</gene>
<organism evidence="1 2">
    <name type="scientific">Mycolicibacterium canariasense</name>
    <name type="common">Mycobacterium canariasense</name>
    <dbReference type="NCBI Taxonomy" id="228230"/>
    <lineage>
        <taxon>Bacteria</taxon>
        <taxon>Bacillati</taxon>
        <taxon>Actinomycetota</taxon>
        <taxon>Actinomycetes</taxon>
        <taxon>Mycobacteriales</taxon>
        <taxon>Mycobacteriaceae</taxon>
        <taxon>Mycolicibacterium</taxon>
    </lineage>
</organism>
<proteinExistence type="predicted"/>